<dbReference type="EMBL" id="DS985216">
    <property type="protein sequence ID" value="EEY16839.1"/>
    <property type="molecule type" value="Genomic_DNA"/>
</dbReference>
<dbReference type="Proteomes" id="UP000008698">
    <property type="component" value="Unassembled WGS sequence"/>
</dbReference>
<proteinExistence type="predicted"/>
<organism evidence="2">
    <name type="scientific">Verticillium alfalfae (strain VaMs.102 / ATCC MYA-4576 / FGSC 10136)</name>
    <name type="common">Verticillium wilt of alfalfa</name>
    <name type="synonym">Verticillium albo-atrum</name>
    <dbReference type="NCBI Taxonomy" id="526221"/>
    <lineage>
        <taxon>Eukaryota</taxon>
        <taxon>Fungi</taxon>
        <taxon>Dikarya</taxon>
        <taxon>Ascomycota</taxon>
        <taxon>Pezizomycotina</taxon>
        <taxon>Sordariomycetes</taxon>
        <taxon>Hypocreomycetidae</taxon>
        <taxon>Glomerellales</taxon>
        <taxon>Plectosphaerellaceae</taxon>
        <taxon>Verticillium</taxon>
    </lineage>
</organism>
<dbReference type="AlphaFoldDB" id="C9SCM4"/>
<dbReference type="KEGG" id="val:VDBG_02948"/>
<evidence type="ECO:0000313" key="2">
    <source>
        <dbReference type="Proteomes" id="UP000008698"/>
    </source>
</evidence>
<protein>
    <submittedName>
        <fullName evidence="1">Predicted protein</fullName>
    </submittedName>
</protein>
<evidence type="ECO:0000313" key="1">
    <source>
        <dbReference type="EMBL" id="EEY16839.1"/>
    </source>
</evidence>
<sequence>MSRLVSVRLHMIHLYIDGLEHNVGRTSDEDRIGAQSPSRAGRYGQKEACARPGMRILARRWESFVFGAGQEVCNLVWEPGKWVLTWGCFGSAEEHWIGCGGGVPMKPQGRNAAWPSSMKMEI</sequence>
<gene>
    <name evidence="1" type="ORF">VDBG_02948</name>
</gene>
<dbReference type="GeneID" id="9532952"/>
<accession>C9SCM4</accession>
<reference evidence="2" key="1">
    <citation type="journal article" date="2011" name="PLoS Pathog.">
        <title>Comparative genomics yields insights into niche adaptation of plant vascular wilt pathogens.</title>
        <authorList>
            <person name="Klosterman S.J."/>
            <person name="Subbarao K.V."/>
            <person name="Kang S."/>
            <person name="Veronese P."/>
            <person name="Gold S.E."/>
            <person name="Thomma B.P.H.J."/>
            <person name="Chen Z."/>
            <person name="Henrissat B."/>
            <person name="Lee Y.-H."/>
            <person name="Park J."/>
            <person name="Garcia-Pedrajas M.D."/>
            <person name="Barbara D.J."/>
            <person name="Anchieta A."/>
            <person name="de Jonge R."/>
            <person name="Santhanam P."/>
            <person name="Maruthachalam K."/>
            <person name="Atallah Z."/>
            <person name="Amyotte S.G."/>
            <person name="Paz Z."/>
            <person name="Inderbitzin P."/>
            <person name="Hayes R.J."/>
            <person name="Heiman D.I."/>
            <person name="Young S."/>
            <person name="Zeng Q."/>
            <person name="Engels R."/>
            <person name="Galagan J."/>
            <person name="Cuomo C.A."/>
            <person name="Dobinson K.F."/>
            <person name="Ma L.-J."/>
        </authorList>
    </citation>
    <scope>NUCLEOTIDE SEQUENCE [LARGE SCALE GENOMIC DNA]</scope>
    <source>
        <strain evidence="2">VaMs.102 / ATCC MYA-4576 / FGSC 10136</strain>
    </source>
</reference>
<keyword evidence="2" id="KW-1185">Reference proteome</keyword>
<dbReference type="HOGENOM" id="CLU_2028487_0_0_1"/>
<dbReference type="RefSeq" id="XP_003006809.1">
    <property type="nucleotide sequence ID" value="XM_003006763.1"/>
</dbReference>
<name>C9SCM4_VERA1</name>